<dbReference type="Proteomes" id="UP000825935">
    <property type="component" value="Chromosome 5"/>
</dbReference>
<evidence type="ECO:0000313" key="3">
    <source>
        <dbReference type="EMBL" id="KAH7437113.1"/>
    </source>
</evidence>
<dbReference type="Pfam" id="PF00646">
    <property type="entry name" value="F-box"/>
    <property type="match status" value="1"/>
</dbReference>
<feature type="compositionally biased region" description="Low complexity" evidence="1">
    <location>
        <begin position="188"/>
        <end position="201"/>
    </location>
</feature>
<dbReference type="PANTHER" id="PTHR34049">
    <property type="entry name" value="F-BOX PROTEIN SKIP27"/>
    <property type="match status" value="1"/>
</dbReference>
<feature type="region of interest" description="Disordered" evidence="1">
    <location>
        <begin position="187"/>
        <end position="225"/>
    </location>
</feature>
<evidence type="ECO:0000259" key="2">
    <source>
        <dbReference type="PROSITE" id="PS50181"/>
    </source>
</evidence>
<dbReference type="PROSITE" id="PS50181">
    <property type="entry name" value="FBOX"/>
    <property type="match status" value="1"/>
</dbReference>
<dbReference type="InterPro" id="IPR036047">
    <property type="entry name" value="F-box-like_dom_sf"/>
</dbReference>
<dbReference type="SUPFAM" id="SSF81383">
    <property type="entry name" value="F-box domain"/>
    <property type="match status" value="1"/>
</dbReference>
<dbReference type="InterPro" id="IPR001810">
    <property type="entry name" value="F-box_dom"/>
</dbReference>
<organism evidence="3 4">
    <name type="scientific">Ceratopteris richardii</name>
    <name type="common">Triangle waterfern</name>
    <dbReference type="NCBI Taxonomy" id="49495"/>
    <lineage>
        <taxon>Eukaryota</taxon>
        <taxon>Viridiplantae</taxon>
        <taxon>Streptophyta</taxon>
        <taxon>Embryophyta</taxon>
        <taxon>Tracheophyta</taxon>
        <taxon>Polypodiopsida</taxon>
        <taxon>Polypodiidae</taxon>
        <taxon>Polypodiales</taxon>
        <taxon>Pteridineae</taxon>
        <taxon>Pteridaceae</taxon>
        <taxon>Parkerioideae</taxon>
        <taxon>Ceratopteris</taxon>
    </lineage>
</organism>
<evidence type="ECO:0000313" key="4">
    <source>
        <dbReference type="Proteomes" id="UP000825935"/>
    </source>
</evidence>
<dbReference type="InterPro" id="IPR045286">
    <property type="entry name" value="FBS1-like"/>
</dbReference>
<evidence type="ECO:0000256" key="1">
    <source>
        <dbReference type="SAM" id="MobiDB-lite"/>
    </source>
</evidence>
<comment type="caution">
    <text evidence="3">The sequence shown here is derived from an EMBL/GenBank/DDBJ whole genome shotgun (WGS) entry which is preliminary data.</text>
</comment>
<protein>
    <recommendedName>
        <fullName evidence="2">F-box domain-containing protein</fullName>
    </recommendedName>
</protein>
<proteinExistence type="predicted"/>
<dbReference type="AlphaFoldDB" id="A0A8T2UTL2"/>
<reference evidence="3" key="1">
    <citation type="submission" date="2021-08" db="EMBL/GenBank/DDBJ databases">
        <title>WGS assembly of Ceratopteris richardii.</title>
        <authorList>
            <person name="Marchant D.B."/>
            <person name="Chen G."/>
            <person name="Jenkins J."/>
            <person name="Shu S."/>
            <person name="Leebens-Mack J."/>
            <person name="Grimwood J."/>
            <person name="Schmutz J."/>
            <person name="Soltis P."/>
            <person name="Soltis D."/>
            <person name="Chen Z.-H."/>
        </authorList>
    </citation>
    <scope>NUCLEOTIDE SEQUENCE</scope>
    <source>
        <strain evidence="3">Whitten #5841</strain>
        <tissue evidence="3">Leaf</tissue>
    </source>
</reference>
<dbReference type="EMBL" id="CM035410">
    <property type="protein sequence ID" value="KAH7437113.1"/>
    <property type="molecule type" value="Genomic_DNA"/>
</dbReference>
<feature type="region of interest" description="Disordered" evidence="1">
    <location>
        <begin position="9"/>
        <end position="34"/>
    </location>
</feature>
<feature type="compositionally biased region" description="Low complexity" evidence="1">
    <location>
        <begin position="25"/>
        <end position="34"/>
    </location>
</feature>
<dbReference type="OrthoDB" id="1922973at2759"/>
<accession>A0A8T2UTL2</accession>
<gene>
    <name evidence="3" type="ORF">KP509_05G056900</name>
</gene>
<name>A0A8T2UTL2_CERRI</name>
<feature type="domain" description="F-box" evidence="2">
    <location>
        <begin position="271"/>
        <end position="304"/>
    </location>
</feature>
<keyword evidence="4" id="KW-1185">Reference proteome</keyword>
<dbReference type="PANTHER" id="PTHR34049:SF1">
    <property type="entry name" value="F-BOX PROTEIN SKIP27"/>
    <property type="match status" value="1"/>
</dbReference>
<sequence>MKLDITQCRSAKNATAPRGLRRSARVSSISYSSSRSSWSEQQSSSASCAGEYVPKISSFFTISSPQGIFHVAETSKKTEVSSQGRSITDVEVTSERLRTENFVKEKRVSLTSQRSFNGIERNIIQKRSISAELSRKAELDSGPSWKIEALIEPRVLNRTSSCTTIGRKRVVGVDDLLSQEFELPLCGSPSTPKCSSPSTPSNKFDPDYSPRKRFAPPRTPSTCLDRSPSALVKVSDLGKLRAPGSNIQSHCSQNLCLKFGLDSFYEGCSSDSPLEEIPFDLLLQIVCHLDHDDLRPVSLVCKRLLKAVLIAQECHFCFMTPRMKKKGKRMQMFPSSEERISHKNAVQTFLCPPTPNAPKHSARPAELRYCKKSPFEPCLTESQLSPMGICDFKTFGLGTMPHRVLFDEDELCEAIAQNSL</sequence>